<feature type="compositionally biased region" description="Basic residues" evidence="3">
    <location>
        <begin position="84"/>
        <end position="93"/>
    </location>
</feature>
<dbReference type="AlphaFoldDB" id="A0A7W6BN53"/>
<dbReference type="NCBIfam" id="NF001268">
    <property type="entry name" value="PRK00228.1-4"/>
    <property type="match status" value="1"/>
</dbReference>
<name>A0A7W6BN53_9HYPH</name>
<feature type="region of interest" description="Disordered" evidence="3">
    <location>
        <begin position="70"/>
        <end position="110"/>
    </location>
</feature>
<protein>
    <recommendedName>
        <fullName evidence="2">UPF0301 protein GGR05_001161</fullName>
    </recommendedName>
</protein>
<dbReference type="HAMAP" id="MF_00758">
    <property type="entry name" value="UPF0301"/>
    <property type="match status" value="1"/>
</dbReference>
<evidence type="ECO:0000256" key="2">
    <source>
        <dbReference type="HAMAP-Rule" id="MF_00758"/>
    </source>
</evidence>
<dbReference type="GO" id="GO:0005829">
    <property type="term" value="C:cytosol"/>
    <property type="evidence" value="ECO:0007669"/>
    <property type="project" value="TreeGrafter"/>
</dbReference>
<organism evidence="4 5">
    <name type="scientific">Aureimonas phyllosphaerae</name>
    <dbReference type="NCBI Taxonomy" id="1166078"/>
    <lineage>
        <taxon>Bacteria</taxon>
        <taxon>Pseudomonadati</taxon>
        <taxon>Pseudomonadota</taxon>
        <taxon>Alphaproteobacteria</taxon>
        <taxon>Hyphomicrobiales</taxon>
        <taxon>Aurantimonadaceae</taxon>
        <taxon>Aureimonas</taxon>
    </lineage>
</organism>
<dbReference type="Gene3D" id="3.40.1740.10">
    <property type="entry name" value="VC0467-like"/>
    <property type="match status" value="1"/>
</dbReference>
<accession>A0A7W6BN53</accession>
<keyword evidence="5" id="KW-1185">Reference proteome</keyword>
<evidence type="ECO:0000313" key="4">
    <source>
        <dbReference type="EMBL" id="MBB3935033.1"/>
    </source>
</evidence>
<dbReference type="SUPFAM" id="SSF143456">
    <property type="entry name" value="VC0467-like"/>
    <property type="match status" value="1"/>
</dbReference>
<evidence type="ECO:0000256" key="3">
    <source>
        <dbReference type="SAM" id="MobiDB-lite"/>
    </source>
</evidence>
<reference evidence="4 5" key="1">
    <citation type="submission" date="2020-08" db="EMBL/GenBank/DDBJ databases">
        <title>Genomic Encyclopedia of Type Strains, Phase IV (KMG-IV): sequencing the most valuable type-strain genomes for metagenomic binning, comparative biology and taxonomic classification.</title>
        <authorList>
            <person name="Goeker M."/>
        </authorList>
    </citation>
    <scope>NUCLEOTIDE SEQUENCE [LARGE SCALE GENOMIC DNA]</scope>
    <source>
        <strain evidence="4 5">DSM 25024</strain>
    </source>
</reference>
<evidence type="ECO:0000313" key="5">
    <source>
        <dbReference type="Proteomes" id="UP000531216"/>
    </source>
</evidence>
<dbReference type="PANTHER" id="PTHR30327">
    <property type="entry name" value="UNCHARACTERIZED PROTEIN YQGE"/>
    <property type="match status" value="1"/>
</dbReference>
<dbReference type="Proteomes" id="UP000531216">
    <property type="component" value="Unassembled WGS sequence"/>
</dbReference>
<dbReference type="InterPro" id="IPR003774">
    <property type="entry name" value="AlgH-like"/>
</dbReference>
<dbReference type="PANTHER" id="PTHR30327:SF1">
    <property type="entry name" value="UPF0301 PROTEIN YQGE"/>
    <property type="match status" value="1"/>
</dbReference>
<gene>
    <name evidence="4" type="ORF">GGR05_001161</name>
</gene>
<dbReference type="EMBL" id="JACIDO010000002">
    <property type="protein sequence ID" value="MBB3935033.1"/>
    <property type="molecule type" value="Genomic_DNA"/>
</dbReference>
<evidence type="ECO:0000256" key="1">
    <source>
        <dbReference type="ARBA" id="ARBA00009600"/>
    </source>
</evidence>
<sequence>MRALALRQQDIGRTRTLSVRRTCDDRYRQRTDRVGMRRDRDAEGPSVPCRNEGIDRCTSLFRSNHIDEQRGRVRAPASAAHGERTRRGRHGRVGSRDERPVGKASAGIGRKLGLNRDAEFAADAEKGAKMQVGHGSRRLGLDRQVHGVRVTDALRVPLPEATGNRKGNRDILEIDASGQVQPWGEADGTGGDPVGLPAGIELDRQRTAEVTVCLRWQSREAKGDAFLSKDIFRRCAACCNRWNRGQEEGGRHHRKTAKTFGADAGAKPPGHVYLPLMDLENMRSQSTDDTPSLEGHFLIAMPGMHDERFARSVVYVCAHSPNGAMGFIINKAQPLSFPTLLTQLEIVESADDIRLPQKGREVSVCNGGPVEQGRGFVLHSDDYDSESTVEVDDGISLTPTLDILKAISRGEGPTHAIMVLGYAGWSAGQLESEIAANGWLTCAADLDIVFANELDAKYSQALAILGVDPVFLAAEAGHA</sequence>
<proteinExistence type="inferred from homology"/>
<comment type="caution">
    <text evidence="4">The sequence shown here is derived from an EMBL/GenBank/DDBJ whole genome shotgun (WGS) entry which is preliminary data.</text>
</comment>
<dbReference type="Pfam" id="PF02622">
    <property type="entry name" value="DUF179"/>
    <property type="match status" value="1"/>
</dbReference>
<comment type="similarity">
    <text evidence="1 2">Belongs to the UPF0301 (AlgH) family.</text>
</comment>